<dbReference type="Pfam" id="PF00078">
    <property type="entry name" value="RVT_1"/>
    <property type="match status" value="1"/>
</dbReference>
<dbReference type="Gene3D" id="1.10.132.70">
    <property type="match status" value="1"/>
</dbReference>
<evidence type="ECO:0000256" key="2">
    <source>
        <dbReference type="ARBA" id="ARBA00012493"/>
    </source>
</evidence>
<dbReference type="Pfam" id="PF12009">
    <property type="entry name" value="Telomerase_RBD"/>
    <property type="match status" value="1"/>
</dbReference>
<dbReference type="SMART" id="SM00975">
    <property type="entry name" value="Telomerase_RBD"/>
    <property type="match status" value="1"/>
</dbReference>
<dbReference type="Proteomes" id="UP000007148">
    <property type="component" value="Unassembled WGS sequence"/>
</dbReference>
<evidence type="ECO:0000256" key="7">
    <source>
        <dbReference type="ARBA" id="ARBA00022723"/>
    </source>
</evidence>
<dbReference type="InterPro" id="IPR003545">
    <property type="entry name" value="Telomerase_RT"/>
</dbReference>
<dbReference type="EC" id="2.7.7.49" evidence="2 13"/>
<keyword evidence="11 13" id="KW-0539">Nucleus</keyword>
<evidence type="ECO:0000256" key="4">
    <source>
        <dbReference type="ARBA" id="ARBA00022454"/>
    </source>
</evidence>
<evidence type="ECO:0000256" key="11">
    <source>
        <dbReference type="ARBA" id="ARBA00023242"/>
    </source>
</evidence>
<dbReference type="OrthoDB" id="289721at2759"/>
<dbReference type="GO" id="GO:0042162">
    <property type="term" value="F:telomeric DNA binding"/>
    <property type="evidence" value="ECO:0007669"/>
    <property type="project" value="TreeGrafter"/>
</dbReference>
<dbReference type="HOGENOM" id="CLU_001996_0_1_1"/>
<keyword evidence="4 13" id="KW-0158">Chromosome</keyword>
<comment type="catalytic activity">
    <reaction evidence="12 13">
        <text>DNA(n) + a 2'-deoxyribonucleoside 5'-triphosphate = DNA(n+1) + diphosphate</text>
        <dbReference type="Rhea" id="RHEA:22508"/>
        <dbReference type="Rhea" id="RHEA-COMP:17339"/>
        <dbReference type="Rhea" id="RHEA-COMP:17340"/>
        <dbReference type="ChEBI" id="CHEBI:33019"/>
        <dbReference type="ChEBI" id="CHEBI:61560"/>
        <dbReference type="ChEBI" id="CHEBI:173112"/>
        <dbReference type="EC" id="2.7.7.49"/>
    </reaction>
</comment>
<evidence type="ECO:0000256" key="1">
    <source>
        <dbReference type="ARBA" id="ARBA00008001"/>
    </source>
</evidence>
<keyword evidence="16" id="KW-1185">Reference proteome</keyword>
<reference evidence="15 16" key="1">
    <citation type="journal article" date="2011" name="PLoS Pathog.">
        <title>Endophytic Life Strategies Decoded by Genome and Transcriptome Analyses of the Mutualistic Root Symbiont Piriformospora indica.</title>
        <authorList>
            <person name="Zuccaro A."/>
            <person name="Lahrmann U."/>
            <person name="Guldener U."/>
            <person name="Langen G."/>
            <person name="Pfiffi S."/>
            <person name="Biedenkopf D."/>
            <person name="Wong P."/>
            <person name="Samans B."/>
            <person name="Grimm C."/>
            <person name="Basiewicz M."/>
            <person name="Murat C."/>
            <person name="Martin F."/>
            <person name="Kogel K.H."/>
        </authorList>
    </citation>
    <scope>NUCLEOTIDE SEQUENCE [LARGE SCALE GENOMIC DNA]</scope>
    <source>
        <strain evidence="15 16">DSM 11827</strain>
    </source>
</reference>
<dbReference type="InterPro" id="IPR049139">
    <property type="entry name" value="TERT_C"/>
</dbReference>
<dbReference type="CDD" id="cd01648">
    <property type="entry name" value="TERT"/>
    <property type="match status" value="1"/>
</dbReference>
<dbReference type="EMBL" id="CAFZ01000187">
    <property type="protein sequence ID" value="CCA72867.1"/>
    <property type="molecule type" value="Genomic_DNA"/>
</dbReference>
<evidence type="ECO:0000259" key="14">
    <source>
        <dbReference type="PROSITE" id="PS50878"/>
    </source>
</evidence>
<evidence type="ECO:0000313" key="16">
    <source>
        <dbReference type="Proteomes" id="UP000007148"/>
    </source>
</evidence>
<dbReference type="PRINTS" id="PR01365">
    <property type="entry name" value="TELOMERASERT"/>
</dbReference>
<dbReference type="PANTHER" id="PTHR12066">
    <property type="entry name" value="TELOMERASE REVERSE TRANSCRIPTASE"/>
    <property type="match status" value="1"/>
</dbReference>
<dbReference type="eggNOG" id="KOG1005">
    <property type="taxonomic scope" value="Eukaryota"/>
</dbReference>
<dbReference type="GO" id="GO:0000781">
    <property type="term" value="C:chromosome, telomeric region"/>
    <property type="evidence" value="ECO:0007669"/>
    <property type="project" value="UniProtKB-SubCell"/>
</dbReference>
<dbReference type="GO" id="GO:0070034">
    <property type="term" value="F:telomerase RNA binding"/>
    <property type="evidence" value="ECO:0007669"/>
    <property type="project" value="TreeGrafter"/>
</dbReference>
<evidence type="ECO:0000256" key="13">
    <source>
        <dbReference type="RuleBase" id="RU365061"/>
    </source>
</evidence>
<dbReference type="InterPro" id="IPR021891">
    <property type="entry name" value="Telomerase_RBD"/>
</dbReference>
<keyword evidence="7 13" id="KW-0479">Metal-binding</keyword>
<dbReference type="AlphaFoldDB" id="G4TNH4"/>
<dbReference type="Gene3D" id="3.10.10.20">
    <property type="match status" value="1"/>
</dbReference>
<dbReference type="GO" id="GO:0000333">
    <property type="term" value="C:telomerase catalytic core complex"/>
    <property type="evidence" value="ECO:0007669"/>
    <property type="project" value="TreeGrafter"/>
</dbReference>
<dbReference type="Gene3D" id="1.10.10.2210">
    <property type="match status" value="1"/>
</dbReference>
<accession>G4TNH4</accession>
<dbReference type="GO" id="GO:0007004">
    <property type="term" value="P:telomere maintenance via telomerase"/>
    <property type="evidence" value="ECO:0007669"/>
    <property type="project" value="TreeGrafter"/>
</dbReference>
<evidence type="ECO:0000256" key="3">
    <source>
        <dbReference type="ARBA" id="ARBA00016182"/>
    </source>
</evidence>
<sequence>MFYASAKHLSHIKLRTGLPAKHILNRISSGEIRSISVRRDREWDGGDDIRLLAKYIFPRQYGLHNVFTCEKARGPWPFKDYTVRDQEIHSQGTKKTPKRLQSVLPLLGRLLNGHKKLDYDATLSRTCPSKLKMTANSTVDSSVILELMSESTQPSSTQLFAPDGHQINTSAPPIHKQTSPKPRFAEFMCSHREVISFVLAITSSVIPNELWGSAENYKHVSKRIAEFIDLRRHESLTLHSVAQNVKVLDFAWAFPEHNGNKVSKRPPSDANKARELVDEFLYWYFDSFLLPLLKTTFYCTESSAFKSRVLYFRQDDWLRLTEPLLDKLCSETFIKVPLNEVQQDIEGRKLGYGQVRLLPKETGVRPIVNLGRKLAVKERPKDPGFSINQMLQATFQILTFEKQRNPSLQGYSVTDSTGIYTKLKQFKERHRSPDGRMPKLYFVKLDVRACFDTIDQGLLLEIIQRIIQEENYLLQRYTQVYPMVGKIQKRFTGYAIPEDETLDVLTLASKLATIVRHTVFTDQVVQTFEERDEVLSLLEEHITSNIVKIRGEFYKQQVGIPQGSVLSTILCNFFYGDLEASNPFSFVNDPSHVLLRYMDDYLLVSTSLSAAHQFLEMMKQGHPQYGCFIAEDKTITNFEHIAAGTVVREENYMPWCGLHVNLQSLDVSIDFTRFQGKNILNALSVDSSHRPAASFKYKIMRTARDRCHLLFLDVNFNHRFTVLCNVFENFLLVAIKTLHYLQQWQTDLAKHHQFICSSIKEIIAYISLVIRVRTSGPLARTLGSKCDIPTNLMSWLGYQAFFHIFASKKPHLGRISTALLVEMRKSQYRALRDTSRYRRVIQRGKQAISSVYI</sequence>
<name>G4TNH4_SERID</name>
<evidence type="ECO:0000256" key="8">
    <source>
        <dbReference type="ARBA" id="ARBA00022842"/>
    </source>
</evidence>
<proteinExistence type="inferred from homology"/>
<evidence type="ECO:0000256" key="12">
    <source>
        <dbReference type="ARBA" id="ARBA00048173"/>
    </source>
</evidence>
<evidence type="ECO:0000256" key="10">
    <source>
        <dbReference type="ARBA" id="ARBA00022918"/>
    </source>
</evidence>
<dbReference type="PANTHER" id="PTHR12066:SF0">
    <property type="entry name" value="TELOMERASE REVERSE TRANSCRIPTASE"/>
    <property type="match status" value="1"/>
</dbReference>
<dbReference type="STRING" id="1109443.G4TNH4"/>
<evidence type="ECO:0000256" key="5">
    <source>
        <dbReference type="ARBA" id="ARBA00022679"/>
    </source>
</evidence>
<dbReference type="GO" id="GO:0046872">
    <property type="term" value="F:metal ion binding"/>
    <property type="evidence" value="ECO:0007669"/>
    <property type="project" value="UniProtKB-KW"/>
</dbReference>
<comment type="subcellular location">
    <subcellularLocation>
        <location evidence="13">Nucleus</location>
    </subcellularLocation>
    <subcellularLocation>
        <location evidence="13">Chromosome</location>
        <location evidence="13">Telomere</location>
    </subcellularLocation>
</comment>
<feature type="domain" description="Reverse transcriptase" evidence="14">
    <location>
        <begin position="339"/>
        <end position="660"/>
    </location>
</feature>
<dbReference type="SUPFAM" id="SSF56672">
    <property type="entry name" value="DNA/RNA polymerases"/>
    <property type="match status" value="1"/>
</dbReference>
<organism evidence="15 16">
    <name type="scientific">Serendipita indica (strain DSM 11827)</name>
    <name type="common">Root endophyte fungus</name>
    <name type="synonym">Piriformospora indica</name>
    <dbReference type="NCBI Taxonomy" id="1109443"/>
    <lineage>
        <taxon>Eukaryota</taxon>
        <taxon>Fungi</taxon>
        <taxon>Dikarya</taxon>
        <taxon>Basidiomycota</taxon>
        <taxon>Agaricomycotina</taxon>
        <taxon>Agaricomycetes</taxon>
        <taxon>Sebacinales</taxon>
        <taxon>Serendipitaceae</taxon>
        <taxon>Serendipita</taxon>
    </lineage>
</organism>
<evidence type="ECO:0000256" key="6">
    <source>
        <dbReference type="ARBA" id="ARBA00022695"/>
    </source>
</evidence>
<dbReference type="Gene3D" id="1.10.357.90">
    <property type="match status" value="1"/>
</dbReference>
<dbReference type="InterPro" id="IPR000477">
    <property type="entry name" value="RT_dom"/>
</dbReference>
<dbReference type="InterPro" id="IPR043502">
    <property type="entry name" value="DNA/RNA_pol_sf"/>
</dbReference>
<dbReference type="OMA" id="AYMIQRY"/>
<keyword evidence="10 13" id="KW-0695">RNA-directed DNA polymerase</keyword>
<dbReference type="InParanoid" id="G4TNH4"/>
<evidence type="ECO:0000256" key="9">
    <source>
        <dbReference type="ARBA" id="ARBA00022895"/>
    </source>
</evidence>
<keyword evidence="5 13" id="KW-0808">Transferase</keyword>
<protein>
    <recommendedName>
        <fullName evidence="3 13">Telomerase reverse transcriptase</fullName>
        <ecNumber evidence="2 13">2.7.7.49</ecNumber>
    </recommendedName>
    <alternativeName>
        <fullName evidence="13">Telomerase catalytic subunit</fullName>
    </alternativeName>
</protein>
<evidence type="ECO:0000313" key="15">
    <source>
        <dbReference type="EMBL" id="CCA72867.1"/>
    </source>
</evidence>
<comment type="function">
    <text evidence="13">Telomerase is a ribonucleoprotein enzyme essential for the replication of chromosome termini in most eukaryotes. It elongates telomeres. It is a reverse transcriptase that adds simple sequence repeats to chromosome ends by copying a template sequence within the RNA component of the enzyme.</text>
</comment>
<dbReference type="Gene3D" id="3.30.70.2630">
    <property type="match status" value="1"/>
</dbReference>
<dbReference type="PROSITE" id="PS50878">
    <property type="entry name" value="RT_POL"/>
    <property type="match status" value="1"/>
</dbReference>
<dbReference type="FunCoup" id="G4TNH4">
    <property type="interactions" value="129"/>
</dbReference>
<comment type="similarity">
    <text evidence="1 13">Belongs to the reverse transcriptase family. Telomerase subfamily.</text>
</comment>
<keyword evidence="6 13" id="KW-0548">Nucleotidyltransferase</keyword>
<dbReference type="Pfam" id="PF21399">
    <property type="entry name" value="TERT_C"/>
    <property type="match status" value="1"/>
</dbReference>
<gene>
    <name evidence="15" type="ORF">PIIN_06803</name>
</gene>
<keyword evidence="8 13" id="KW-0460">Magnesium</keyword>
<keyword evidence="9 13" id="KW-0779">Telomere</keyword>
<dbReference type="GO" id="GO:0003720">
    <property type="term" value="F:telomerase activity"/>
    <property type="evidence" value="ECO:0007669"/>
    <property type="project" value="InterPro"/>
</dbReference>
<comment type="caution">
    <text evidence="15">The sequence shown here is derived from an EMBL/GenBank/DDBJ whole genome shotgun (WGS) entry which is preliminary data.</text>
</comment>